<keyword evidence="3" id="KW-1185">Reference proteome</keyword>
<proteinExistence type="predicted"/>
<dbReference type="Proteomes" id="UP000196573">
    <property type="component" value="Unassembled WGS sequence"/>
</dbReference>
<dbReference type="RefSeq" id="WP_087106187.1">
    <property type="nucleotide sequence ID" value="NZ_CBCSCN010000004.1"/>
</dbReference>
<evidence type="ECO:0000313" key="3">
    <source>
        <dbReference type="Proteomes" id="UP000196573"/>
    </source>
</evidence>
<organism evidence="2 3">
    <name type="scientific">Parendozoicomonas haliclonae</name>
    <dbReference type="NCBI Taxonomy" id="1960125"/>
    <lineage>
        <taxon>Bacteria</taxon>
        <taxon>Pseudomonadati</taxon>
        <taxon>Pseudomonadota</taxon>
        <taxon>Gammaproteobacteria</taxon>
        <taxon>Oceanospirillales</taxon>
        <taxon>Endozoicomonadaceae</taxon>
        <taxon>Parendozoicomonas</taxon>
    </lineage>
</organism>
<dbReference type="SUPFAM" id="SSF53098">
    <property type="entry name" value="Ribonuclease H-like"/>
    <property type="match status" value="1"/>
</dbReference>
<dbReference type="GO" id="GO:0003676">
    <property type="term" value="F:nucleic acid binding"/>
    <property type="evidence" value="ECO:0007669"/>
    <property type="project" value="InterPro"/>
</dbReference>
<dbReference type="OrthoDB" id="256590at2"/>
<dbReference type="AlphaFoldDB" id="A0A1X7AED0"/>
<sequence>MIDVFIDLETFGKGSDAMIVSVGLCAVDIRTGDMKAALVRHIHPKSAEHFGGKMDGDTVMWWMGQDSHARNKLIDNIKTSGMSQGGVIGEINTFINGLAREAGGVENVRMWGMGPSFDCAKLTAMYTRSGVDVPWKYWAENCVRTVRRIADNHERAPKWDAQPRAGTHHDALDDAAHQANYVSLVNRWFHQETDIWLF</sequence>
<gene>
    <name evidence="2" type="ORF">EHSB41UT_00297</name>
</gene>
<dbReference type="EMBL" id="FWPT01000001">
    <property type="protein sequence ID" value="SMA33551.1"/>
    <property type="molecule type" value="Genomic_DNA"/>
</dbReference>
<evidence type="ECO:0000259" key="1">
    <source>
        <dbReference type="Pfam" id="PF16473"/>
    </source>
</evidence>
<dbReference type="InterPro" id="IPR033390">
    <property type="entry name" value="Rv2179c-like"/>
</dbReference>
<accession>A0A1X7AED0</accession>
<dbReference type="Gene3D" id="3.30.420.10">
    <property type="entry name" value="Ribonuclease H-like superfamily/Ribonuclease H"/>
    <property type="match status" value="1"/>
</dbReference>
<reference evidence="2 3" key="1">
    <citation type="submission" date="2017-03" db="EMBL/GenBank/DDBJ databases">
        <authorList>
            <person name="Afonso C.L."/>
            <person name="Miller P.J."/>
            <person name="Scott M.A."/>
            <person name="Spackman E."/>
            <person name="Goraichik I."/>
            <person name="Dimitrov K.M."/>
            <person name="Suarez D.L."/>
            <person name="Swayne D.E."/>
        </authorList>
    </citation>
    <scope>NUCLEOTIDE SEQUENCE [LARGE SCALE GENOMIC DNA]</scope>
    <source>
        <strain evidence="2">SB41UT1</strain>
    </source>
</reference>
<dbReference type="InterPro" id="IPR036397">
    <property type="entry name" value="RNaseH_sf"/>
</dbReference>
<dbReference type="InterPro" id="IPR012337">
    <property type="entry name" value="RNaseH-like_sf"/>
</dbReference>
<evidence type="ECO:0000313" key="2">
    <source>
        <dbReference type="EMBL" id="SMA33551.1"/>
    </source>
</evidence>
<protein>
    <recommendedName>
        <fullName evidence="1">3'-5' exoribonuclease Rv2179c-like domain-containing protein</fullName>
    </recommendedName>
</protein>
<name>A0A1X7AED0_9GAMM</name>
<dbReference type="Pfam" id="PF16473">
    <property type="entry name" value="Rv2179c-like"/>
    <property type="match status" value="1"/>
</dbReference>
<feature type="domain" description="3'-5' exoribonuclease Rv2179c-like" evidence="1">
    <location>
        <begin position="4"/>
        <end position="184"/>
    </location>
</feature>